<organism evidence="1 2">
    <name type="scientific">Larimichthys crocea</name>
    <name type="common">Large yellow croaker</name>
    <name type="synonym">Pseudosciaena crocea</name>
    <dbReference type="NCBI Taxonomy" id="215358"/>
    <lineage>
        <taxon>Eukaryota</taxon>
        <taxon>Metazoa</taxon>
        <taxon>Chordata</taxon>
        <taxon>Craniata</taxon>
        <taxon>Vertebrata</taxon>
        <taxon>Euteleostomi</taxon>
        <taxon>Actinopterygii</taxon>
        <taxon>Neopterygii</taxon>
        <taxon>Teleostei</taxon>
        <taxon>Neoteleostei</taxon>
        <taxon>Acanthomorphata</taxon>
        <taxon>Eupercaria</taxon>
        <taxon>Sciaenidae</taxon>
        <taxon>Larimichthys</taxon>
    </lineage>
</organism>
<accession>A0ACD3QFD3</accession>
<gene>
    <name evidence="1" type="ORF">E3U43_005175</name>
</gene>
<proteinExistence type="predicted"/>
<dbReference type="Proteomes" id="UP000793456">
    <property type="component" value="Chromosome XX"/>
</dbReference>
<comment type="caution">
    <text evidence="1">The sequence shown here is derived from an EMBL/GenBank/DDBJ whole genome shotgun (WGS) entry which is preliminary data.</text>
</comment>
<dbReference type="EMBL" id="CM011693">
    <property type="protein sequence ID" value="TMS05925.1"/>
    <property type="molecule type" value="Genomic_DNA"/>
</dbReference>
<protein>
    <submittedName>
        <fullName evidence="1">Uncharacterized protein</fullName>
    </submittedName>
</protein>
<name>A0ACD3QFD3_LARCR</name>
<reference evidence="1" key="1">
    <citation type="submission" date="2018-11" db="EMBL/GenBank/DDBJ databases">
        <title>The sequence and de novo assembly of Larimichthys crocea genome using PacBio and Hi-C technologies.</title>
        <authorList>
            <person name="Xu P."/>
            <person name="Chen B."/>
            <person name="Zhou Z."/>
            <person name="Ke Q."/>
            <person name="Wu Y."/>
            <person name="Bai H."/>
            <person name="Pu F."/>
        </authorList>
    </citation>
    <scope>NUCLEOTIDE SEQUENCE</scope>
    <source>
        <tissue evidence="1">Muscle</tissue>
    </source>
</reference>
<feature type="non-terminal residue" evidence="1">
    <location>
        <position position="1"/>
    </location>
</feature>
<feature type="non-terminal residue" evidence="1">
    <location>
        <position position="89"/>
    </location>
</feature>
<evidence type="ECO:0000313" key="2">
    <source>
        <dbReference type="Proteomes" id="UP000793456"/>
    </source>
</evidence>
<keyword evidence="2" id="KW-1185">Reference proteome</keyword>
<sequence length="89" mass="10351">FRTRTCLHHGETTTTTTTRAKMEMRGLVYPGGPLLREPPAVRRRRKRGTHVLDVFTEERRHRQTERGGWDDRATDLPPPCPPPFPHPEK</sequence>
<evidence type="ECO:0000313" key="1">
    <source>
        <dbReference type="EMBL" id="TMS05925.1"/>
    </source>
</evidence>